<organism evidence="7 8">
    <name type="scientific">Fermentimicrarchaeum limneticum</name>
    <dbReference type="NCBI Taxonomy" id="2795018"/>
    <lineage>
        <taxon>Archaea</taxon>
        <taxon>Candidatus Micrarchaeota</taxon>
        <taxon>Candidatus Fermentimicrarchaeales</taxon>
        <taxon>Candidatus Fermentimicrarchaeaceae</taxon>
        <taxon>Candidatus Fermentimicrarchaeum</taxon>
    </lineage>
</organism>
<evidence type="ECO:0000313" key="8">
    <source>
        <dbReference type="Proteomes" id="UP000510821"/>
    </source>
</evidence>
<evidence type="ECO:0000313" key="7">
    <source>
        <dbReference type="EMBL" id="QLJ52361.1"/>
    </source>
</evidence>
<dbReference type="Pfam" id="PF10120">
    <property type="entry name" value="ThiN"/>
    <property type="match status" value="1"/>
</dbReference>
<dbReference type="InterPro" id="IPR019293">
    <property type="entry name" value="ThiN"/>
</dbReference>
<reference evidence="8" key="1">
    <citation type="submission" date="2020-07" db="EMBL/GenBank/DDBJ databases">
        <title>Metabolic diversity and evolutionary history of the archaeal phylum ###Micrarchaeota### uncovered from a freshwater lake metagenome.</title>
        <authorList>
            <person name="Kadnikov V.V."/>
            <person name="Savvichev A.S."/>
            <person name="Mardanov A.V."/>
            <person name="Beletsky A.V."/>
            <person name="Chupakov A.V."/>
            <person name="Kokryatskaya N.M."/>
            <person name="Pimenov N.V."/>
            <person name="Ravin N.V."/>
        </authorList>
    </citation>
    <scope>NUCLEOTIDE SEQUENCE [LARGE SCALE GENOMIC DNA]</scope>
</reference>
<dbReference type="AlphaFoldDB" id="A0A7D6BSJ0"/>
<keyword evidence="4" id="KW-0067">ATP-binding</keyword>
<dbReference type="SUPFAM" id="SSF53639">
    <property type="entry name" value="AraD/HMP-PK domain-like"/>
    <property type="match status" value="1"/>
</dbReference>
<dbReference type="Gene3D" id="3.40.1190.20">
    <property type="match status" value="1"/>
</dbReference>
<dbReference type="Pfam" id="PF08543">
    <property type="entry name" value="Phos_pyr_kin"/>
    <property type="match status" value="1"/>
</dbReference>
<dbReference type="SUPFAM" id="SSF53613">
    <property type="entry name" value="Ribokinase-like"/>
    <property type="match status" value="1"/>
</dbReference>
<sequence length="447" mass="47539">MPNSINALAIGGSSTTGAAGVEADLKTFAALGVHAAVVVTAIASQNTKGVQDIFYLPRDVVSQQLDSVFSDMKIRAVKIGMLGNNDIIQAVLDALEKRKCGNVVLDTVMTAQSDGSWLVSKNSLKEMKKLIRRSTVVSPNAFEAEKLTGIKVKNIDDASRAAVALKAYGAEAVVIKGVKQGGRINDVILHKDLRIFSKEIVRTGTHGGGCCFSSAIAAALAKGLGIDDAVEVAEKFTSSAIRNSVKLGDGVEAVEPLATLRRKAWKWAVAEDVKSALRELESCRGASSLIPEVGTNVVCAIPEARGTEDVAGVVGRIRDAMGQPRSIGEVSFGASSHLARAVLKMMEFDSSKRAAVNVKLTEENLQKCRKMGLVISNYDRAKEPKGIREKEGATIPWGIGYAVRRSRRIPDAVYHQGGVGREPSLVIFGKDAKNVVRLALKLAPPKG</sequence>
<feature type="domain" description="Pyridoxamine kinase/Phosphomethylpyrimidine kinase" evidence="5">
    <location>
        <begin position="15"/>
        <end position="254"/>
    </location>
</feature>
<dbReference type="Gene3D" id="3.40.225.10">
    <property type="entry name" value="Class II aldolase/adducin N-terminal domain"/>
    <property type="match status" value="1"/>
</dbReference>
<dbReference type="GO" id="GO:0009228">
    <property type="term" value="P:thiamine biosynthetic process"/>
    <property type="evidence" value="ECO:0007669"/>
    <property type="project" value="InterPro"/>
</dbReference>
<feature type="domain" description="Thiamine-phosphate synthase ThiN" evidence="6">
    <location>
        <begin position="272"/>
        <end position="440"/>
    </location>
</feature>
<protein>
    <submittedName>
        <fullName evidence="7">Bifunctional thiamine biosynthesis protein ThiDN</fullName>
    </submittedName>
</protein>
<name>A0A7D6BSJ0_FERL1</name>
<dbReference type="InterPro" id="IPR036409">
    <property type="entry name" value="Aldolase_II/adducin_N_sf"/>
</dbReference>
<dbReference type="GO" id="GO:0008902">
    <property type="term" value="F:hydroxymethylpyrimidine kinase activity"/>
    <property type="evidence" value="ECO:0007669"/>
    <property type="project" value="TreeGrafter"/>
</dbReference>
<evidence type="ECO:0000256" key="2">
    <source>
        <dbReference type="ARBA" id="ARBA00022741"/>
    </source>
</evidence>
<keyword evidence="2" id="KW-0547">Nucleotide-binding</keyword>
<accession>A0A7D6BSJ0</accession>
<dbReference type="EMBL" id="CP058998">
    <property type="protein sequence ID" value="QLJ52361.1"/>
    <property type="molecule type" value="Genomic_DNA"/>
</dbReference>
<gene>
    <name evidence="7" type="ORF">Sv326_0186</name>
</gene>
<dbReference type="NCBIfam" id="TIGR00097">
    <property type="entry name" value="HMP-P_kinase"/>
    <property type="match status" value="1"/>
</dbReference>
<dbReference type="InterPro" id="IPR013749">
    <property type="entry name" value="PM/HMP-P_kinase-1"/>
</dbReference>
<dbReference type="CDD" id="cd01169">
    <property type="entry name" value="HMPP_kinase"/>
    <property type="match status" value="1"/>
</dbReference>
<dbReference type="InterPro" id="IPR029056">
    <property type="entry name" value="Ribokinase-like"/>
</dbReference>
<keyword evidence="3" id="KW-0418">Kinase</keyword>
<dbReference type="KEGG" id="flt:Sv326_0186"/>
<dbReference type="InterPro" id="IPR004399">
    <property type="entry name" value="HMP/HMP-P_kinase_dom"/>
</dbReference>
<evidence type="ECO:0000256" key="3">
    <source>
        <dbReference type="ARBA" id="ARBA00022777"/>
    </source>
</evidence>
<dbReference type="GO" id="GO:0008972">
    <property type="term" value="F:phosphomethylpyrimidine kinase activity"/>
    <property type="evidence" value="ECO:0007669"/>
    <property type="project" value="InterPro"/>
</dbReference>
<evidence type="ECO:0000259" key="5">
    <source>
        <dbReference type="Pfam" id="PF08543"/>
    </source>
</evidence>
<proteinExistence type="predicted"/>
<dbReference type="FunFam" id="3.40.1190.20:FF:000003">
    <property type="entry name" value="Phosphomethylpyrimidine kinase ThiD"/>
    <property type="match status" value="1"/>
</dbReference>
<dbReference type="GO" id="GO:0005524">
    <property type="term" value="F:ATP binding"/>
    <property type="evidence" value="ECO:0007669"/>
    <property type="project" value="UniProtKB-KW"/>
</dbReference>
<evidence type="ECO:0000259" key="6">
    <source>
        <dbReference type="Pfam" id="PF10120"/>
    </source>
</evidence>
<evidence type="ECO:0000256" key="1">
    <source>
        <dbReference type="ARBA" id="ARBA00022679"/>
    </source>
</evidence>
<dbReference type="PANTHER" id="PTHR20858:SF17">
    <property type="entry name" value="HYDROXYMETHYLPYRIMIDINE_PHOSPHOMETHYLPYRIMIDINE KINASE THI20-RELATED"/>
    <property type="match status" value="1"/>
</dbReference>
<dbReference type="Proteomes" id="UP000510821">
    <property type="component" value="Chromosome"/>
</dbReference>
<keyword evidence="1" id="KW-0808">Transferase</keyword>
<evidence type="ECO:0000256" key="4">
    <source>
        <dbReference type="ARBA" id="ARBA00022840"/>
    </source>
</evidence>
<dbReference type="PANTHER" id="PTHR20858">
    <property type="entry name" value="PHOSPHOMETHYLPYRIMIDINE KINASE"/>
    <property type="match status" value="1"/>
</dbReference>
<dbReference type="GO" id="GO:0005829">
    <property type="term" value="C:cytosol"/>
    <property type="evidence" value="ECO:0007669"/>
    <property type="project" value="TreeGrafter"/>
</dbReference>